<protein>
    <submittedName>
        <fullName evidence="3">Thioesterase</fullName>
    </submittedName>
</protein>
<reference evidence="3 4" key="1">
    <citation type="submission" date="2021-04" db="EMBL/GenBank/DDBJ databases">
        <title>Characterization of the biosynthetic gene cluster of new lipopeptides with antitumor activity in the genome of the marine Streptomyces PHM034.</title>
        <authorList>
            <person name="Ceniceros A."/>
            <person name="Canedo L."/>
            <person name="Mendez C."/>
            <person name="Olano C."/>
            <person name="Schleissner C."/>
            <person name="Cuevas C."/>
            <person name="De La Calle F."/>
            <person name="Salas J.A."/>
        </authorList>
    </citation>
    <scope>NUCLEOTIDE SEQUENCE [LARGE SCALE GENOMIC DNA]</scope>
    <source>
        <strain evidence="3 4">PHM034</strain>
    </source>
</reference>
<dbReference type="EMBL" id="JAGTPG010000002">
    <property type="protein sequence ID" value="MBR8640622.1"/>
    <property type="molecule type" value="Genomic_DNA"/>
</dbReference>
<evidence type="ECO:0000313" key="3">
    <source>
        <dbReference type="EMBL" id="MBR8640622.1"/>
    </source>
</evidence>
<feature type="domain" description="Thioesterase" evidence="2">
    <location>
        <begin position="21"/>
        <end position="227"/>
    </location>
</feature>
<organism evidence="3 4">
    <name type="scientific">Streptomyces tuirus</name>
    <dbReference type="NCBI Taxonomy" id="68278"/>
    <lineage>
        <taxon>Bacteria</taxon>
        <taxon>Bacillati</taxon>
        <taxon>Actinomycetota</taxon>
        <taxon>Actinomycetes</taxon>
        <taxon>Kitasatosporales</taxon>
        <taxon>Streptomycetaceae</taxon>
        <taxon>Streptomyces</taxon>
    </lineage>
</organism>
<proteinExistence type="inferred from homology"/>
<dbReference type="InterPro" id="IPR012223">
    <property type="entry name" value="TEII"/>
</dbReference>
<dbReference type="InterPro" id="IPR029058">
    <property type="entry name" value="AB_hydrolase_fold"/>
</dbReference>
<evidence type="ECO:0000313" key="4">
    <source>
        <dbReference type="Proteomes" id="UP000682308"/>
    </source>
</evidence>
<name>A0A941J1S6_9ACTN</name>
<dbReference type="AlphaFoldDB" id="A0A941J1S6"/>
<accession>A0A941J1S6</accession>
<comment type="caution">
    <text evidence="3">The sequence shown here is derived from an EMBL/GenBank/DDBJ whole genome shotgun (WGS) entry which is preliminary data.</text>
</comment>
<sequence length="242" mass="26789">MRQASTGWLLREPSPGDGPVLFAFPFAGSGASSLRRWPGRIGDIEVLPVQLPGREFRIKEEPYRTFDAFARDAVAALEPFLGRPYAVIGHCMGALLAHAFTERAQEVGAPPARLFTSASLVPSRGFYGYYHPWMSERRIAGELRRVADELGDGPIPDELLPLSVRVLRADVRMCLDHAPPAKELEVPISAIGWDEDVDVSPADLAEWQGYGETREYVLHGDPLTFLTAPRGLTDIIEDDFDF</sequence>
<dbReference type="Proteomes" id="UP000682308">
    <property type="component" value="Unassembled WGS sequence"/>
</dbReference>
<comment type="similarity">
    <text evidence="1">Belongs to the thioesterase family.</text>
</comment>
<dbReference type="GO" id="GO:0008610">
    <property type="term" value="P:lipid biosynthetic process"/>
    <property type="evidence" value="ECO:0007669"/>
    <property type="project" value="TreeGrafter"/>
</dbReference>
<gene>
    <name evidence="3" type="ORF">KEF29_18070</name>
</gene>
<dbReference type="PANTHER" id="PTHR11487:SF0">
    <property type="entry name" value="S-ACYL FATTY ACID SYNTHASE THIOESTERASE, MEDIUM CHAIN"/>
    <property type="match status" value="1"/>
</dbReference>
<dbReference type="Gene3D" id="3.40.50.1820">
    <property type="entry name" value="alpha/beta hydrolase"/>
    <property type="match status" value="1"/>
</dbReference>
<dbReference type="InterPro" id="IPR001031">
    <property type="entry name" value="Thioesterase"/>
</dbReference>
<keyword evidence="4" id="KW-1185">Reference proteome</keyword>
<evidence type="ECO:0000259" key="2">
    <source>
        <dbReference type="Pfam" id="PF00975"/>
    </source>
</evidence>
<dbReference type="PANTHER" id="PTHR11487">
    <property type="entry name" value="THIOESTERASE"/>
    <property type="match status" value="1"/>
</dbReference>
<evidence type="ECO:0000256" key="1">
    <source>
        <dbReference type="ARBA" id="ARBA00007169"/>
    </source>
</evidence>
<dbReference type="SUPFAM" id="SSF53474">
    <property type="entry name" value="alpha/beta-Hydrolases"/>
    <property type="match status" value="1"/>
</dbReference>
<dbReference type="Pfam" id="PF00975">
    <property type="entry name" value="Thioesterase"/>
    <property type="match status" value="1"/>
</dbReference>